<dbReference type="GO" id="GO:0009279">
    <property type="term" value="C:cell outer membrane"/>
    <property type="evidence" value="ECO:0007669"/>
    <property type="project" value="UniProtKB-SubCell"/>
</dbReference>
<keyword evidence="9 11" id="KW-0998">Cell outer membrane</keyword>
<dbReference type="GO" id="GO:0071973">
    <property type="term" value="P:bacterial-type flagellum-dependent cell motility"/>
    <property type="evidence" value="ECO:0007669"/>
    <property type="project" value="InterPro"/>
</dbReference>
<dbReference type="GO" id="GO:0003774">
    <property type="term" value="F:cytoskeletal motor activity"/>
    <property type="evidence" value="ECO:0007669"/>
    <property type="project" value="InterPro"/>
</dbReference>
<evidence type="ECO:0000256" key="3">
    <source>
        <dbReference type="ARBA" id="ARBA00006929"/>
    </source>
</evidence>
<comment type="function">
    <text evidence="1 11">Assembles around the rod to form the L-ring and probably protects the motor/basal body from shearing forces during rotation.</text>
</comment>
<evidence type="ECO:0000256" key="4">
    <source>
        <dbReference type="ARBA" id="ARBA00011439"/>
    </source>
</evidence>
<evidence type="ECO:0000256" key="8">
    <source>
        <dbReference type="ARBA" id="ARBA00023143"/>
    </source>
</evidence>
<dbReference type="NCBIfam" id="NF001304">
    <property type="entry name" value="PRK00249.1-4"/>
    <property type="match status" value="1"/>
</dbReference>
<keyword evidence="5 11" id="KW-0732">Signal</keyword>
<comment type="subcellular location">
    <subcellularLocation>
        <location evidence="11">Cell outer membrane</location>
        <topology evidence="11">Lipid-anchor</topology>
    </subcellularLocation>
    <subcellularLocation>
        <location evidence="11">Bacterial flagellum basal body</location>
    </subcellularLocation>
    <subcellularLocation>
        <location evidence="2">Membrane</location>
        <topology evidence="2">Lipid-anchor</topology>
    </subcellularLocation>
</comment>
<reference evidence="12 13" key="1">
    <citation type="submission" date="2018-11" db="EMBL/GenBank/DDBJ databases">
        <title>Genomic Encyclopedia of Type Strains, Phase IV (KMG-IV): sequencing the most valuable type-strain genomes for metagenomic binning, comparative biology and taxonomic classification.</title>
        <authorList>
            <person name="Goeker M."/>
        </authorList>
    </citation>
    <scope>NUCLEOTIDE SEQUENCE [LARGE SCALE GENOMIC DNA]</scope>
    <source>
        <strain evidence="12 13">DSM 21945</strain>
    </source>
</reference>
<evidence type="ECO:0000256" key="2">
    <source>
        <dbReference type="ARBA" id="ARBA00004635"/>
    </source>
</evidence>
<dbReference type="PROSITE" id="PS51257">
    <property type="entry name" value="PROKAR_LIPOPROTEIN"/>
    <property type="match status" value="1"/>
</dbReference>
<protein>
    <recommendedName>
        <fullName evidence="11">Flagellar L-ring protein</fullName>
    </recommendedName>
    <alternativeName>
        <fullName evidence="11">Basal body L-ring protein</fullName>
    </alternativeName>
</protein>
<evidence type="ECO:0000256" key="7">
    <source>
        <dbReference type="ARBA" id="ARBA00023139"/>
    </source>
</evidence>
<evidence type="ECO:0000256" key="6">
    <source>
        <dbReference type="ARBA" id="ARBA00023136"/>
    </source>
</evidence>
<evidence type="ECO:0000256" key="11">
    <source>
        <dbReference type="HAMAP-Rule" id="MF_00415"/>
    </source>
</evidence>
<evidence type="ECO:0000256" key="9">
    <source>
        <dbReference type="ARBA" id="ARBA00023237"/>
    </source>
</evidence>
<evidence type="ECO:0000313" key="13">
    <source>
        <dbReference type="Proteomes" id="UP000268033"/>
    </source>
</evidence>
<sequence>MRSLAVLTLMVLGGCATYGPKPIPDDPDFAPVLPAFEEKPLVATGSMYYDAGARDLYADRKAARVGDIITVMLEESTSAKKSSTTELKKKSAVDLPAPTVMGRPVTINGNTLGIGISGNNDFKGESDADQANQLSGAISVHVIRVLPNGTLMVRGEKWITLNNGDEYVRLTGVVRQDDITADNTVSSTRVANARIQYSGTGAFADVQKQGWLARFFNSPLWPF</sequence>
<comment type="caution">
    <text evidence="12">The sequence shown here is derived from an EMBL/GenBank/DDBJ whole genome shotgun (WGS) entry which is preliminary data.</text>
</comment>
<dbReference type="STRING" id="584787.GCA_001247655_02030"/>
<proteinExistence type="inferred from homology"/>
<keyword evidence="12" id="KW-0969">Cilium</keyword>
<evidence type="ECO:0000256" key="1">
    <source>
        <dbReference type="ARBA" id="ARBA00002591"/>
    </source>
</evidence>
<keyword evidence="8 11" id="KW-0975">Bacterial flagellum</keyword>
<accession>A0A3N1P2C6</accession>
<dbReference type="NCBIfam" id="NF009338">
    <property type="entry name" value="PRK12698.1"/>
    <property type="match status" value="1"/>
</dbReference>
<dbReference type="HAMAP" id="MF_00415">
    <property type="entry name" value="FlgH"/>
    <property type="match status" value="1"/>
</dbReference>
<keyword evidence="7" id="KW-0564">Palmitate</keyword>
<gene>
    <name evidence="11" type="primary">flgH</name>
    <name evidence="12" type="ORF">EDC28_109101</name>
</gene>
<name>A0A3N1P2C6_9GAMM</name>
<evidence type="ECO:0000256" key="5">
    <source>
        <dbReference type="ARBA" id="ARBA00022729"/>
    </source>
</evidence>
<dbReference type="Proteomes" id="UP000268033">
    <property type="component" value="Unassembled WGS sequence"/>
</dbReference>
<keyword evidence="13" id="KW-1185">Reference proteome</keyword>
<dbReference type="PANTHER" id="PTHR34933:SF1">
    <property type="entry name" value="FLAGELLAR L-RING PROTEIN"/>
    <property type="match status" value="1"/>
</dbReference>
<keyword evidence="12" id="KW-0282">Flagellum</keyword>
<dbReference type="AlphaFoldDB" id="A0A3N1P2C6"/>
<comment type="subunit">
    <text evidence="4 11">The basal body constitutes a major portion of the flagellar organelle and consists of four rings (L,P,S, and M) mounted on a central rod.</text>
</comment>
<comment type="similarity">
    <text evidence="3 11">Belongs to the FlgH family.</text>
</comment>
<organism evidence="12 13">
    <name type="scientific">Gallaecimonas pentaromativorans</name>
    <dbReference type="NCBI Taxonomy" id="584787"/>
    <lineage>
        <taxon>Bacteria</taxon>
        <taxon>Pseudomonadati</taxon>
        <taxon>Pseudomonadota</taxon>
        <taxon>Gammaproteobacteria</taxon>
        <taxon>Enterobacterales</taxon>
        <taxon>Gallaecimonadaceae</taxon>
        <taxon>Gallaecimonas</taxon>
    </lineage>
</organism>
<evidence type="ECO:0000313" key="12">
    <source>
        <dbReference type="EMBL" id="ROQ22615.1"/>
    </source>
</evidence>
<dbReference type="InterPro" id="IPR000527">
    <property type="entry name" value="Flag_Lring"/>
</dbReference>
<dbReference type="PANTHER" id="PTHR34933">
    <property type="entry name" value="FLAGELLAR L-RING PROTEIN"/>
    <property type="match status" value="1"/>
</dbReference>
<keyword evidence="6 11" id="KW-0472">Membrane</keyword>
<evidence type="ECO:0000256" key="10">
    <source>
        <dbReference type="ARBA" id="ARBA00023288"/>
    </source>
</evidence>
<dbReference type="Pfam" id="PF02107">
    <property type="entry name" value="FlgH"/>
    <property type="match status" value="1"/>
</dbReference>
<dbReference type="EMBL" id="RJUL01000009">
    <property type="protein sequence ID" value="ROQ22615.1"/>
    <property type="molecule type" value="Genomic_DNA"/>
</dbReference>
<keyword evidence="12" id="KW-0966">Cell projection</keyword>
<dbReference type="PRINTS" id="PR01008">
    <property type="entry name" value="FLGLRINGFLGH"/>
</dbReference>
<dbReference type="RefSeq" id="WP_123422286.1">
    <property type="nucleotide sequence ID" value="NZ_JBLXAC010000003.1"/>
</dbReference>
<dbReference type="GO" id="GO:0009427">
    <property type="term" value="C:bacterial-type flagellum basal body, distal rod, L ring"/>
    <property type="evidence" value="ECO:0007669"/>
    <property type="project" value="InterPro"/>
</dbReference>
<keyword evidence="10 11" id="KW-0449">Lipoprotein</keyword>